<dbReference type="EMBL" id="AP012603">
    <property type="protein sequence ID" value="BAM87598.1"/>
    <property type="molecule type" value="Genomic_DNA"/>
</dbReference>
<dbReference type="PANTHER" id="PTHR37828">
    <property type="entry name" value="GSR2449 PROTEIN"/>
    <property type="match status" value="1"/>
</dbReference>
<evidence type="ECO:0000256" key="1">
    <source>
        <dbReference type="ARBA" id="ARBA00007689"/>
    </source>
</evidence>
<sequence>MIYIVTLSYVRPLDEVNAQLDGHRDWLIQHTKAGRILVTGPLEPRTGGLLLVRCADRAGLDRMMNEDPFVVHRLVEVEVRAFTPMLRAAAFPAEWAEEAKPI</sequence>
<feature type="domain" description="YCII-related" evidence="2">
    <location>
        <begin position="5"/>
        <end position="82"/>
    </location>
</feature>
<dbReference type="SUPFAM" id="SSF54909">
    <property type="entry name" value="Dimeric alpha+beta barrel"/>
    <property type="match status" value="1"/>
</dbReference>
<dbReference type="OrthoDB" id="9814407at2"/>
<proteinExistence type="inferred from homology"/>
<dbReference type="Proteomes" id="UP000011841">
    <property type="component" value="Chromosome"/>
</dbReference>
<dbReference type="RefSeq" id="WP_015664727.1">
    <property type="nucleotide sequence ID" value="NC_020453.1"/>
</dbReference>
<dbReference type="Pfam" id="PF03795">
    <property type="entry name" value="YCII"/>
    <property type="match status" value="1"/>
</dbReference>
<comment type="similarity">
    <text evidence="1">Belongs to the YciI family.</text>
</comment>
<dbReference type="AlphaFoldDB" id="M4Z2V2"/>
<dbReference type="PATRIC" id="fig|1245469.3.peg.1631"/>
<accession>M4Z2V2</accession>
<evidence type="ECO:0000313" key="4">
    <source>
        <dbReference type="Proteomes" id="UP000011841"/>
    </source>
</evidence>
<gene>
    <name evidence="3" type="ORF">S58_15900</name>
</gene>
<dbReference type="STRING" id="1245469.S58_15900"/>
<dbReference type="HOGENOM" id="CLU_110355_6_0_5"/>
<dbReference type="InterPro" id="IPR011008">
    <property type="entry name" value="Dimeric_a/b-barrel"/>
</dbReference>
<dbReference type="KEGG" id="aol:S58_15900"/>
<protein>
    <recommendedName>
        <fullName evidence="2">YCII-related domain-containing protein</fullName>
    </recommendedName>
</protein>
<dbReference type="PANTHER" id="PTHR37828:SF1">
    <property type="entry name" value="YCII-RELATED DOMAIN-CONTAINING PROTEIN"/>
    <property type="match status" value="1"/>
</dbReference>
<evidence type="ECO:0000259" key="2">
    <source>
        <dbReference type="Pfam" id="PF03795"/>
    </source>
</evidence>
<keyword evidence="4" id="KW-1185">Reference proteome</keyword>
<reference evidence="3 4" key="1">
    <citation type="journal article" date="2013" name="Appl. Environ. Microbiol.">
        <title>Genome analysis suggests that the soil oligotrophic bacterium Agromonas oligotrophica (Bradyrhizobium oligotrophicum) is a nitrogen-fixing symbiont of Aeschynomene indica.</title>
        <authorList>
            <person name="Okubo T."/>
            <person name="Fukushima S."/>
            <person name="Itakura M."/>
            <person name="Oshima K."/>
            <person name="Longtonglang A."/>
            <person name="Teaumroong N."/>
            <person name="Mitsui H."/>
            <person name="Hattori M."/>
            <person name="Hattori R."/>
            <person name="Hattori T."/>
            <person name="Minamisawa K."/>
        </authorList>
    </citation>
    <scope>NUCLEOTIDE SEQUENCE [LARGE SCALE GENOMIC DNA]</scope>
    <source>
        <strain evidence="3 4">S58</strain>
    </source>
</reference>
<evidence type="ECO:0000313" key="3">
    <source>
        <dbReference type="EMBL" id="BAM87598.1"/>
    </source>
</evidence>
<dbReference type="InterPro" id="IPR005545">
    <property type="entry name" value="YCII"/>
</dbReference>
<dbReference type="GeneID" id="301815528"/>
<organism evidence="3 4">
    <name type="scientific">Bradyrhizobium oligotrophicum S58</name>
    <dbReference type="NCBI Taxonomy" id="1245469"/>
    <lineage>
        <taxon>Bacteria</taxon>
        <taxon>Pseudomonadati</taxon>
        <taxon>Pseudomonadota</taxon>
        <taxon>Alphaproteobacteria</taxon>
        <taxon>Hyphomicrobiales</taxon>
        <taxon>Nitrobacteraceae</taxon>
        <taxon>Bradyrhizobium</taxon>
    </lineage>
</organism>
<dbReference type="Gene3D" id="3.30.70.1060">
    <property type="entry name" value="Dimeric alpha+beta barrel"/>
    <property type="match status" value="1"/>
</dbReference>
<dbReference type="eggNOG" id="COG2350">
    <property type="taxonomic scope" value="Bacteria"/>
</dbReference>
<name>M4Z2V2_9BRAD</name>